<gene>
    <name evidence="2" type="ORF">Mal48_11920</name>
</gene>
<feature type="signal peptide" evidence="1">
    <location>
        <begin position="1"/>
        <end position="23"/>
    </location>
</feature>
<protein>
    <submittedName>
        <fullName evidence="2">Uncharacterized protein</fullName>
    </submittedName>
</protein>
<sequence length="115" mass="12882" precursor="true">MKRLLALSAALTAAILMGSSAQAAGFGVSWGNGYNNYGGAYSHGGRSYSRNYGNYGSRFNNGYRSNYGSYPSFGYGRSYHDTSHYDYHPPTVTRHRNHLHYTPGHYDFHQTGHHH</sequence>
<dbReference type="Proteomes" id="UP000315724">
    <property type="component" value="Chromosome"/>
</dbReference>
<accession>A0A517QJZ0</accession>
<keyword evidence="1" id="KW-0732">Signal</keyword>
<dbReference type="RefSeq" id="WP_145196910.1">
    <property type="nucleotide sequence ID" value="NZ_CP036267.1"/>
</dbReference>
<name>A0A517QJZ0_9PLAN</name>
<evidence type="ECO:0000313" key="2">
    <source>
        <dbReference type="EMBL" id="QDT31953.1"/>
    </source>
</evidence>
<dbReference type="AlphaFoldDB" id="A0A517QJZ0"/>
<evidence type="ECO:0000256" key="1">
    <source>
        <dbReference type="SAM" id="SignalP"/>
    </source>
</evidence>
<keyword evidence="3" id="KW-1185">Reference proteome</keyword>
<reference evidence="2 3" key="1">
    <citation type="submission" date="2019-02" db="EMBL/GenBank/DDBJ databases">
        <title>Deep-cultivation of Planctomycetes and their phenomic and genomic characterization uncovers novel biology.</title>
        <authorList>
            <person name="Wiegand S."/>
            <person name="Jogler M."/>
            <person name="Boedeker C."/>
            <person name="Pinto D."/>
            <person name="Vollmers J."/>
            <person name="Rivas-Marin E."/>
            <person name="Kohn T."/>
            <person name="Peeters S.H."/>
            <person name="Heuer A."/>
            <person name="Rast P."/>
            <person name="Oberbeckmann S."/>
            <person name="Bunk B."/>
            <person name="Jeske O."/>
            <person name="Meyerdierks A."/>
            <person name="Storesund J.E."/>
            <person name="Kallscheuer N."/>
            <person name="Luecker S."/>
            <person name="Lage O.M."/>
            <person name="Pohl T."/>
            <person name="Merkel B.J."/>
            <person name="Hornburger P."/>
            <person name="Mueller R.-W."/>
            <person name="Bruemmer F."/>
            <person name="Labrenz M."/>
            <person name="Spormann A.M."/>
            <person name="Op den Camp H."/>
            <person name="Overmann J."/>
            <person name="Amann R."/>
            <person name="Jetten M.S.M."/>
            <person name="Mascher T."/>
            <person name="Medema M.H."/>
            <person name="Devos D.P."/>
            <person name="Kaster A.-K."/>
            <person name="Ovreas L."/>
            <person name="Rohde M."/>
            <person name="Galperin M.Y."/>
            <person name="Jogler C."/>
        </authorList>
    </citation>
    <scope>NUCLEOTIDE SEQUENCE [LARGE SCALE GENOMIC DNA]</scope>
    <source>
        <strain evidence="2 3">Mal48</strain>
    </source>
</reference>
<organism evidence="2 3">
    <name type="scientific">Thalassoglobus polymorphus</name>
    <dbReference type="NCBI Taxonomy" id="2527994"/>
    <lineage>
        <taxon>Bacteria</taxon>
        <taxon>Pseudomonadati</taxon>
        <taxon>Planctomycetota</taxon>
        <taxon>Planctomycetia</taxon>
        <taxon>Planctomycetales</taxon>
        <taxon>Planctomycetaceae</taxon>
        <taxon>Thalassoglobus</taxon>
    </lineage>
</organism>
<evidence type="ECO:0000313" key="3">
    <source>
        <dbReference type="Proteomes" id="UP000315724"/>
    </source>
</evidence>
<dbReference type="OrthoDB" id="290982at2"/>
<feature type="chain" id="PRO_5021866347" evidence="1">
    <location>
        <begin position="24"/>
        <end position="115"/>
    </location>
</feature>
<dbReference type="EMBL" id="CP036267">
    <property type="protein sequence ID" value="QDT31953.1"/>
    <property type="molecule type" value="Genomic_DNA"/>
</dbReference>
<proteinExistence type="predicted"/>
<dbReference type="KEGG" id="tpol:Mal48_11920"/>